<dbReference type="AlphaFoldDB" id="X1NBF9"/>
<organism evidence="1">
    <name type="scientific">marine sediment metagenome</name>
    <dbReference type="NCBI Taxonomy" id="412755"/>
    <lineage>
        <taxon>unclassified sequences</taxon>
        <taxon>metagenomes</taxon>
        <taxon>ecological metagenomes</taxon>
    </lineage>
</organism>
<accession>X1NBF9</accession>
<evidence type="ECO:0000313" key="1">
    <source>
        <dbReference type="EMBL" id="GAI15984.1"/>
    </source>
</evidence>
<sequence>MRTTIIYDENGKKASIETDPSTMDMISNLLSVLGEKNIIDDDDIKKIKDRKKLL</sequence>
<name>X1NBF9_9ZZZZ</name>
<gene>
    <name evidence="1" type="ORF">S06H3_20716</name>
</gene>
<reference evidence="1" key="1">
    <citation type="journal article" date="2014" name="Front. Microbiol.">
        <title>High frequency of phylogenetically diverse reductive dehalogenase-homologous genes in deep subseafloor sedimentary metagenomes.</title>
        <authorList>
            <person name="Kawai M."/>
            <person name="Futagami T."/>
            <person name="Toyoda A."/>
            <person name="Takaki Y."/>
            <person name="Nishi S."/>
            <person name="Hori S."/>
            <person name="Arai W."/>
            <person name="Tsubouchi T."/>
            <person name="Morono Y."/>
            <person name="Uchiyama I."/>
            <person name="Ito T."/>
            <person name="Fujiyama A."/>
            <person name="Inagaki F."/>
            <person name="Takami H."/>
        </authorList>
    </citation>
    <scope>NUCLEOTIDE SEQUENCE</scope>
    <source>
        <strain evidence="1">Expedition CK06-06</strain>
    </source>
</reference>
<proteinExistence type="predicted"/>
<protein>
    <submittedName>
        <fullName evidence="1">Uncharacterized protein</fullName>
    </submittedName>
</protein>
<comment type="caution">
    <text evidence="1">The sequence shown here is derived from an EMBL/GenBank/DDBJ whole genome shotgun (WGS) entry which is preliminary data.</text>
</comment>
<dbReference type="EMBL" id="BARV01010767">
    <property type="protein sequence ID" value="GAI15984.1"/>
    <property type="molecule type" value="Genomic_DNA"/>
</dbReference>